<evidence type="ECO:0000256" key="1">
    <source>
        <dbReference type="ARBA" id="ARBA00023125"/>
    </source>
</evidence>
<proteinExistence type="predicted"/>
<keyword evidence="4" id="KW-1185">Reference proteome</keyword>
<evidence type="ECO:0000259" key="2">
    <source>
        <dbReference type="PROSITE" id="PS50937"/>
    </source>
</evidence>
<reference evidence="4" key="1">
    <citation type="journal article" date="2019" name="Int. J. Syst. Evol. Microbiol.">
        <title>The Global Catalogue of Microorganisms (GCM) 10K type strain sequencing project: providing services to taxonomists for standard genome sequencing and annotation.</title>
        <authorList>
            <consortium name="The Broad Institute Genomics Platform"/>
            <consortium name="The Broad Institute Genome Sequencing Center for Infectious Disease"/>
            <person name="Wu L."/>
            <person name="Ma J."/>
        </authorList>
    </citation>
    <scope>NUCLEOTIDE SEQUENCE [LARGE SCALE GENOMIC DNA]</scope>
    <source>
        <strain evidence="4">JCM 14319</strain>
    </source>
</reference>
<evidence type="ECO:0000313" key="4">
    <source>
        <dbReference type="Proteomes" id="UP001500506"/>
    </source>
</evidence>
<dbReference type="Proteomes" id="UP001500506">
    <property type="component" value="Unassembled WGS sequence"/>
</dbReference>
<dbReference type="InterPro" id="IPR009061">
    <property type="entry name" value="DNA-bd_dom_put_sf"/>
</dbReference>
<feature type="domain" description="HTH merR-type" evidence="2">
    <location>
        <begin position="1"/>
        <end position="70"/>
    </location>
</feature>
<dbReference type="CDD" id="cd04780">
    <property type="entry name" value="HTH_MerR-like_sg5"/>
    <property type="match status" value="1"/>
</dbReference>
<dbReference type="Pfam" id="PF13411">
    <property type="entry name" value="MerR_1"/>
    <property type="match status" value="1"/>
</dbReference>
<dbReference type="PANTHER" id="PTHR30204">
    <property type="entry name" value="REDOX-CYCLING DRUG-SENSING TRANSCRIPTIONAL ACTIVATOR SOXR"/>
    <property type="match status" value="1"/>
</dbReference>
<dbReference type="SMART" id="SM00422">
    <property type="entry name" value="HTH_MERR"/>
    <property type="match status" value="1"/>
</dbReference>
<dbReference type="Gene3D" id="1.10.1660.10">
    <property type="match status" value="1"/>
</dbReference>
<accession>A0ABP4WH56</accession>
<dbReference type="EMBL" id="BAAANH010000001">
    <property type="protein sequence ID" value="GAA1752138.1"/>
    <property type="molecule type" value="Genomic_DNA"/>
</dbReference>
<dbReference type="RefSeq" id="WP_232498442.1">
    <property type="nucleotide sequence ID" value="NZ_BAAANH010000001.1"/>
</dbReference>
<comment type="caution">
    <text evidence="3">The sequence shown here is derived from an EMBL/GenBank/DDBJ whole genome shotgun (WGS) entry which is preliminary data.</text>
</comment>
<organism evidence="3 4">
    <name type="scientific">Agromyces humatus</name>
    <dbReference type="NCBI Taxonomy" id="279573"/>
    <lineage>
        <taxon>Bacteria</taxon>
        <taxon>Bacillati</taxon>
        <taxon>Actinomycetota</taxon>
        <taxon>Actinomycetes</taxon>
        <taxon>Micrococcales</taxon>
        <taxon>Microbacteriaceae</taxon>
        <taxon>Agromyces</taxon>
    </lineage>
</organism>
<dbReference type="PRINTS" id="PR00040">
    <property type="entry name" value="HTHMERR"/>
</dbReference>
<sequence>MRISELSRRSGAPVSTLKYYLREGLVHEGDRLSGNQTDYDESHVQRVRLVRALLETGGLSIAAAKRVLTTLDAEDSSIAHTFAAAQHAMTDGRAHGDVSETSRARVAALADAQGWRTSPDNPGFGVAARVLDDFSAIGFEPSDSYLGAYASAADQIARADLSALIGRESPELTAELMVVGTVVGDALIAGLRRLAHQEATAELFPTSDAASPHTTQRKDLP</sequence>
<dbReference type="SUPFAM" id="SSF46955">
    <property type="entry name" value="Putative DNA-binding domain"/>
    <property type="match status" value="1"/>
</dbReference>
<dbReference type="InterPro" id="IPR047057">
    <property type="entry name" value="MerR_fam"/>
</dbReference>
<dbReference type="PROSITE" id="PS50937">
    <property type="entry name" value="HTH_MERR_2"/>
    <property type="match status" value="1"/>
</dbReference>
<keyword evidence="1" id="KW-0238">DNA-binding</keyword>
<evidence type="ECO:0000313" key="3">
    <source>
        <dbReference type="EMBL" id="GAA1752138.1"/>
    </source>
</evidence>
<gene>
    <name evidence="3" type="ORF">GCM10009747_07130</name>
</gene>
<dbReference type="InterPro" id="IPR000551">
    <property type="entry name" value="MerR-type_HTH_dom"/>
</dbReference>
<dbReference type="PANTHER" id="PTHR30204:SF98">
    <property type="entry name" value="HTH-TYPE TRANSCRIPTIONAL REGULATOR ADHR"/>
    <property type="match status" value="1"/>
</dbReference>
<protein>
    <submittedName>
        <fullName evidence="3">MerR family transcriptional regulator</fullName>
    </submittedName>
</protein>
<name>A0ABP4WH56_9MICO</name>